<gene>
    <name evidence="2" type="ORF">SHERM_13322</name>
</gene>
<sequence>MFRKGERNQLCEIRRRKSSSNKPKPNTKAQSTHEPKAQSYVDRSTPSTTSSLSGFTTLADENKRLKQENGVLRKELEIVKRKSKELLDLVAIYNVGDMEREAHKNMVDREKREGPKLFGVTLLLEVDEGKMEVNNKRKIG</sequence>
<evidence type="ECO:0000256" key="1">
    <source>
        <dbReference type="SAM" id="MobiDB-lite"/>
    </source>
</evidence>
<protein>
    <submittedName>
        <fullName evidence="2">Heat stress transcription factor B-3</fullName>
    </submittedName>
</protein>
<feature type="region of interest" description="Disordered" evidence="1">
    <location>
        <begin position="1"/>
        <end position="55"/>
    </location>
</feature>
<accession>A0A9N7R5N8</accession>
<evidence type="ECO:0000313" key="3">
    <source>
        <dbReference type="Proteomes" id="UP001153555"/>
    </source>
</evidence>
<organism evidence="2 3">
    <name type="scientific">Striga hermonthica</name>
    <name type="common">Purple witchweed</name>
    <name type="synonym">Buchnera hermonthica</name>
    <dbReference type="NCBI Taxonomy" id="68872"/>
    <lineage>
        <taxon>Eukaryota</taxon>
        <taxon>Viridiplantae</taxon>
        <taxon>Streptophyta</taxon>
        <taxon>Embryophyta</taxon>
        <taxon>Tracheophyta</taxon>
        <taxon>Spermatophyta</taxon>
        <taxon>Magnoliopsida</taxon>
        <taxon>eudicotyledons</taxon>
        <taxon>Gunneridae</taxon>
        <taxon>Pentapetalae</taxon>
        <taxon>asterids</taxon>
        <taxon>lamiids</taxon>
        <taxon>Lamiales</taxon>
        <taxon>Orobanchaceae</taxon>
        <taxon>Buchnereae</taxon>
        <taxon>Striga</taxon>
    </lineage>
</organism>
<feature type="compositionally biased region" description="Basic and acidic residues" evidence="1">
    <location>
        <begin position="1"/>
        <end position="13"/>
    </location>
</feature>
<evidence type="ECO:0000313" key="2">
    <source>
        <dbReference type="EMBL" id="CAA0812763.1"/>
    </source>
</evidence>
<reference evidence="2" key="1">
    <citation type="submission" date="2019-12" db="EMBL/GenBank/DDBJ databases">
        <authorList>
            <person name="Scholes J."/>
        </authorList>
    </citation>
    <scope>NUCLEOTIDE SEQUENCE</scope>
</reference>
<name>A0A9N7R5N8_STRHE</name>
<dbReference type="OrthoDB" id="60033at2759"/>
<dbReference type="AlphaFoldDB" id="A0A9N7R5N8"/>
<keyword evidence="3" id="KW-1185">Reference proteome</keyword>
<dbReference type="Proteomes" id="UP001153555">
    <property type="component" value="Unassembled WGS sequence"/>
</dbReference>
<proteinExistence type="predicted"/>
<dbReference type="EMBL" id="CACSLK010011299">
    <property type="protein sequence ID" value="CAA0812763.1"/>
    <property type="molecule type" value="Genomic_DNA"/>
</dbReference>
<feature type="compositionally biased region" description="Low complexity" evidence="1">
    <location>
        <begin position="44"/>
        <end position="55"/>
    </location>
</feature>
<comment type="caution">
    <text evidence="2">The sequence shown here is derived from an EMBL/GenBank/DDBJ whole genome shotgun (WGS) entry which is preliminary data.</text>
</comment>